<dbReference type="Pfam" id="PF04616">
    <property type="entry name" value="Glyco_hydro_43"/>
    <property type="match status" value="1"/>
</dbReference>
<evidence type="ECO:0000256" key="4">
    <source>
        <dbReference type="ARBA" id="ARBA00023295"/>
    </source>
</evidence>
<protein>
    <submittedName>
        <fullName evidence="6">Glycoside hydrolase family 43 protein</fullName>
    </submittedName>
</protein>
<evidence type="ECO:0000256" key="3">
    <source>
        <dbReference type="ARBA" id="ARBA00022801"/>
    </source>
</evidence>
<evidence type="ECO:0000256" key="1">
    <source>
        <dbReference type="ARBA" id="ARBA00009865"/>
    </source>
</evidence>
<dbReference type="RefSeq" id="WP_302041284.1">
    <property type="nucleotide sequence ID" value="NZ_JAUKPO010000031.1"/>
</dbReference>
<keyword evidence="7" id="KW-1185">Reference proteome</keyword>
<dbReference type="InterPro" id="IPR006710">
    <property type="entry name" value="Glyco_hydro_43"/>
</dbReference>
<accession>A0ABT8REE8</accession>
<dbReference type="PANTHER" id="PTHR43817:SF1">
    <property type="entry name" value="HYDROLASE, FAMILY 43, PUTATIVE (AFU_ORTHOLOGUE AFUA_3G01660)-RELATED"/>
    <property type="match status" value="1"/>
</dbReference>
<proteinExistence type="inferred from homology"/>
<keyword evidence="2" id="KW-0732">Signal</keyword>
<organism evidence="6 7">
    <name type="scientific">Rhodocytophaga aerolata</name>
    <dbReference type="NCBI Taxonomy" id="455078"/>
    <lineage>
        <taxon>Bacteria</taxon>
        <taxon>Pseudomonadati</taxon>
        <taxon>Bacteroidota</taxon>
        <taxon>Cytophagia</taxon>
        <taxon>Cytophagales</taxon>
        <taxon>Rhodocytophagaceae</taxon>
        <taxon>Rhodocytophaga</taxon>
    </lineage>
</organism>
<dbReference type="Gene3D" id="2.115.10.20">
    <property type="entry name" value="Glycosyl hydrolase domain, family 43"/>
    <property type="match status" value="1"/>
</dbReference>
<dbReference type="CDD" id="cd18820">
    <property type="entry name" value="GH43_LbAraf43-like"/>
    <property type="match status" value="1"/>
</dbReference>
<evidence type="ECO:0000313" key="7">
    <source>
        <dbReference type="Proteomes" id="UP001168528"/>
    </source>
</evidence>
<name>A0ABT8REE8_9BACT</name>
<gene>
    <name evidence="6" type="ORF">Q0590_29680</name>
</gene>
<dbReference type="SUPFAM" id="SSF75005">
    <property type="entry name" value="Arabinanase/levansucrase/invertase"/>
    <property type="match status" value="1"/>
</dbReference>
<keyword evidence="3 5" id="KW-0378">Hydrolase</keyword>
<comment type="caution">
    <text evidence="6">The sequence shown here is derived from an EMBL/GenBank/DDBJ whole genome shotgun (WGS) entry which is preliminary data.</text>
</comment>
<dbReference type="Proteomes" id="UP001168528">
    <property type="component" value="Unassembled WGS sequence"/>
</dbReference>
<sequence length="362" mass="40500">MKEFSGKKLIVILCILLLFIGEACNKKTVTPASTKAPVTSLPPGTFANPITDGADPWVFKKDNYYYFCQSKNGGIYVAKSEKLSQPGNFSLVWSAPTSGWNRQHIWAPEMHYLQGKWYIYYAAGEAGPPFIHQKSGVLESVTEDPLGSYTDKGMLYTGDNIASPESVKWAIDLTPFYLNGQLYALWSGWEENATTDRTPQHLYIATMRNPWTISSNRIKISSPQQPWEKGTELDLNEGPEMLKHQAKAFIIYSCRESWLPAYQLGQLTLTDTLLNPMEPANWVKTGPVFSGTDKVFGVGHVSFTTSPDDTEHWLYYHAKKSTAPGWDRDIRLQKFTWNTNGSPDFGTPIPAGIPIALPSGEK</sequence>
<evidence type="ECO:0000313" key="6">
    <source>
        <dbReference type="EMBL" id="MDO1450483.1"/>
    </source>
</evidence>
<dbReference type="EMBL" id="JAUKPO010000031">
    <property type="protein sequence ID" value="MDO1450483.1"/>
    <property type="molecule type" value="Genomic_DNA"/>
</dbReference>
<dbReference type="InterPro" id="IPR023296">
    <property type="entry name" value="Glyco_hydro_beta-prop_sf"/>
</dbReference>
<evidence type="ECO:0000256" key="5">
    <source>
        <dbReference type="RuleBase" id="RU361187"/>
    </source>
</evidence>
<evidence type="ECO:0000256" key="2">
    <source>
        <dbReference type="ARBA" id="ARBA00022729"/>
    </source>
</evidence>
<reference evidence="6" key="1">
    <citation type="submission" date="2023-07" db="EMBL/GenBank/DDBJ databases">
        <title>The genome sequence of Rhodocytophaga aerolata KACC 12507.</title>
        <authorList>
            <person name="Zhang X."/>
        </authorList>
    </citation>
    <scope>NUCLEOTIDE SEQUENCE</scope>
    <source>
        <strain evidence="6">KACC 12507</strain>
    </source>
</reference>
<comment type="similarity">
    <text evidence="1 5">Belongs to the glycosyl hydrolase 43 family.</text>
</comment>
<keyword evidence="4 5" id="KW-0326">Glycosidase</keyword>
<dbReference type="GO" id="GO:0016787">
    <property type="term" value="F:hydrolase activity"/>
    <property type="evidence" value="ECO:0007669"/>
    <property type="project" value="UniProtKB-KW"/>
</dbReference>
<dbReference type="PANTHER" id="PTHR43817">
    <property type="entry name" value="GLYCOSYL HYDROLASE"/>
    <property type="match status" value="1"/>
</dbReference>